<dbReference type="RefSeq" id="WP_319988141.1">
    <property type="nucleotide sequence ID" value="NZ_JAXAVV010000020.1"/>
</dbReference>
<feature type="domain" description="DUF6973" evidence="2">
    <location>
        <begin position="243"/>
        <end position="328"/>
    </location>
</feature>
<dbReference type="Proteomes" id="UP001271792">
    <property type="component" value="Unassembled WGS sequence"/>
</dbReference>
<evidence type="ECO:0000313" key="4">
    <source>
        <dbReference type="Proteomes" id="UP001271792"/>
    </source>
</evidence>
<protein>
    <recommendedName>
        <fullName evidence="2">DUF6973 domain-containing protein</fullName>
    </recommendedName>
</protein>
<accession>A0ABU4U197</accession>
<sequence length="361" mass="40251">MREWDARPLDEMMTRLDRSIGQLRAVLDDFLRRQPFKSWASASAELAAARQRELVERLERIEEAMIQIRRTLSETKHRVLKLRCQVRRAEDLATEKGFRIQDDGEVVPKADLSSFLDLIKGGGPFAYYEVKGHVEAILTEAVDLDVDSSKQFGRAAAMARDNAFDETLLRDFHVSEDSREPGFQGFLWNLLPVSDFNHVEADLFFGLTDAEKIVAGWIKHHSEQVAIDLFADKGGDGAYYGYYESGVVADNKADAFRHAYASALLAHHISPEFSERFTTAHEQSGGNSATAHAMDLHNNAVGREIAINSPHATTEQLATLVRSAVMNGELAVISAAGDLVRSNDTICRPEAPGVDRPRQVW</sequence>
<name>A0ABU4U197_9PSEU</name>
<comment type="caution">
    <text evidence="3">The sequence shown here is derived from an EMBL/GenBank/DDBJ whole genome shotgun (WGS) entry which is preliminary data.</text>
</comment>
<dbReference type="Pfam" id="PF22322">
    <property type="entry name" value="DUF6973"/>
    <property type="match status" value="1"/>
</dbReference>
<dbReference type="InterPro" id="IPR054246">
    <property type="entry name" value="DUF6973"/>
</dbReference>
<organism evidence="3 4">
    <name type="scientific">Lentzea kristufekii</name>
    <dbReference type="NCBI Taxonomy" id="3095430"/>
    <lineage>
        <taxon>Bacteria</taxon>
        <taxon>Bacillati</taxon>
        <taxon>Actinomycetota</taxon>
        <taxon>Actinomycetes</taxon>
        <taxon>Pseudonocardiales</taxon>
        <taxon>Pseudonocardiaceae</taxon>
        <taxon>Lentzea</taxon>
    </lineage>
</organism>
<evidence type="ECO:0000313" key="3">
    <source>
        <dbReference type="EMBL" id="MDX8054348.1"/>
    </source>
</evidence>
<gene>
    <name evidence="3" type="ORF">SK571_33680</name>
</gene>
<reference evidence="3 4" key="1">
    <citation type="submission" date="2023-11" db="EMBL/GenBank/DDBJ databases">
        <title>Lentzea sokolovensis, sp. nov., Lentzea kristufkii, sp. nov., and Lentzea miocenensis, sp. nov., rare actinobacteria from Sokolov Coal Basin, Miocene lacustrine sediment, Czech Republic.</title>
        <authorList>
            <person name="Lara A."/>
            <person name="Kotroba L."/>
            <person name="Nouioui I."/>
            <person name="Neumann-Schaal M."/>
            <person name="Mast Y."/>
            <person name="Chronakova A."/>
        </authorList>
    </citation>
    <scope>NUCLEOTIDE SEQUENCE [LARGE SCALE GENOMIC DNA]</scope>
    <source>
        <strain evidence="3 4">BCCO 10_0798</strain>
    </source>
</reference>
<evidence type="ECO:0000256" key="1">
    <source>
        <dbReference type="SAM" id="Coils"/>
    </source>
</evidence>
<evidence type="ECO:0000259" key="2">
    <source>
        <dbReference type="Pfam" id="PF22322"/>
    </source>
</evidence>
<keyword evidence="4" id="KW-1185">Reference proteome</keyword>
<proteinExistence type="predicted"/>
<dbReference type="EMBL" id="JAXAVV010000020">
    <property type="protein sequence ID" value="MDX8054348.1"/>
    <property type="molecule type" value="Genomic_DNA"/>
</dbReference>
<keyword evidence="1" id="KW-0175">Coiled coil</keyword>
<feature type="coiled-coil region" evidence="1">
    <location>
        <begin position="44"/>
        <end position="78"/>
    </location>
</feature>